<evidence type="ECO:0000313" key="2">
    <source>
        <dbReference type="EMBL" id="KAB1210928.1"/>
    </source>
</evidence>
<evidence type="ECO:0000259" key="1">
    <source>
        <dbReference type="Pfam" id="PF00026"/>
    </source>
</evidence>
<dbReference type="AlphaFoldDB" id="A0A6A1VGJ1"/>
<feature type="domain" description="Peptidase A1" evidence="1">
    <location>
        <begin position="52"/>
        <end position="86"/>
    </location>
</feature>
<dbReference type="GO" id="GO:0004190">
    <property type="term" value="F:aspartic-type endopeptidase activity"/>
    <property type="evidence" value="ECO:0007669"/>
    <property type="project" value="InterPro"/>
</dbReference>
<dbReference type="GO" id="GO:0006508">
    <property type="term" value="P:proteolysis"/>
    <property type="evidence" value="ECO:0007669"/>
    <property type="project" value="InterPro"/>
</dbReference>
<comment type="caution">
    <text evidence="2">The sequence shown here is derived from an EMBL/GenBank/DDBJ whole genome shotgun (WGS) entry which is preliminary data.</text>
</comment>
<dbReference type="Gene3D" id="2.40.70.10">
    <property type="entry name" value="Acid Proteases"/>
    <property type="match status" value="1"/>
</dbReference>
<organism evidence="2 3">
    <name type="scientific">Morella rubra</name>
    <name type="common">Chinese bayberry</name>
    <dbReference type="NCBI Taxonomy" id="262757"/>
    <lineage>
        <taxon>Eukaryota</taxon>
        <taxon>Viridiplantae</taxon>
        <taxon>Streptophyta</taxon>
        <taxon>Embryophyta</taxon>
        <taxon>Tracheophyta</taxon>
        <taxon>Spermatophyta</taxon>
        <taxon>Magnoliopsida</taxon>
        <taxon>eudicotyledons</taxon>
        <taxon>Gunneridae</taxon>
        <taxon>Pentapetalae</taxon>
        <taxon>rosids</taxon>
        <taxon>fabids</taxon>
        <taxon>Fagales</taxon>
        <taxon>Myricaceae</taxon>
        <taxon>Morella</taxon>
    </lineage>
</organism>
<accession>A0A6A1VGJ1</accession>
<gene>
    <name evidence="2" type="ORF">CJ030_MR6G019681</name>
</gene>
<sequence length="94" mass="10208">MDLSQSLALRPCRSLLLSPGVAPQDFKMFFKQFLAFFGIHQMALCLFRFIAALERTEVVGNTLGFCADGCSAIADSGTSLLAGPTEFKIEDVDV</sequence>
<dbReference type="Proteomes" id="UP000516437">
    <property type="component" value="Chromosome 6"/>
</dbReference>
<evidence type="ECO:0000313" key="3">
    <source>
        <dbReference type="Proteomes" id="UP000516437"/>
    </source>
</evidence>
<reference evidence="2 3" key="1">
    <citation type="journal article" date="2019" name="Plant Biotechnol. J.">
        <title>The red bayberry genome and genetic basis of sex determination.</title>
        <authorList>
            <person name="Jia H.M."/>
            <person name="Jia H.J."/>
            <person name="Cai Q.L."/>
            <person name="Wang Y."/>
            <person name="Zhao H.B."/>
            <person name="Yang W.F."/>
            <person name="Wang G.Y."/>
            <person name="Li Y.H."/>
            <person name="Zhan D.L."/>
            <person name="Shen Y.T."/>
            <person name="Niu Q.F."/>
            <person name="Chang L."/>
            <person name="Qiu J."/>
            <person name="Zhao L."/>
            <person name="Xie H.B."/>
            <person name="Fu W.Y."/>
            <person name="Jin J."/>
            <person name="Li X.W."/>
            <person name="Jiao Y."/>
            <person name="Zhou C.C."/>
            <person name="Tu T."/>
            <person name="Chai C.Y."/>
            <person name="Gao J.L."/>
            <person name="Fan L.J."/>
            <person name="van de Weg E."/>
            <person name="Wang J.Y."/>
            <person name="Gao Z.S."/>
        </authorList>
    </citation>
    <scope>NUCLEOTIDE SEQUENCE [LARGE SCALE GENOMIC DNA]</scope>
    <source>
        <tissue evidence="2">Leaves</tissue>
    </source>
</reference>
<dbReference type="EMBL" id="RXIC02000024">
    <property type="protein sequence ID" value="KAB1210928.1"/>
    <property type="molecule type" value="Genomic_DNA"/>
</dbReference>
<name>A0A6A1VGJ1_9ROSI</name>
<protein>
    <submittedName>
        <fullName evidence="2">Pleiotropic drug resistance protein 2</fullName>
    </submittedName>
</protein>
<dbReference type="Pfam" id="PF00026">
    <property type="entry name" value="Asp"/>
    <property type="match status" value="1"/>
</dbReference>
<keyword evidence="3" id="KW-1185">Reference proteome</keyword>
<dbReference type="InterPro" id="IPR021109">
    <property type="entry name" value="Peptidase_aspartic_dom_sf"/>
</dbReference>
<dbReference type="OrthoDB" id="1726913at2759"/>
<dbReference type="InterPro" id="IPR033121">
    <property type="entry name" value="PEPTIDASE_A1"/>
</dbReference>
<dbReference type="InterPro" id="IPR001969">
    <property type="entry name" value="Aspartic_peptidase_AS"/>
</dbReference>
<dbReference type="PROSITE" id="PS00141">
    <property type="entry name" value="ASP_PROTEASE"/>
    <property type="match status" value="1"/>
</dbReference>
<proteinExistence type="predicted"/>